<name>A0A8S0XXJ8_CYCAE</name>
<reference evidence="1 2" key="1">
    <citation type="submission" date="2020-01" db="EMBL/GenBank/DDBJ databases">
        <authorList>
            <person name="Gupta K D."/>
        </authorList>
    </citation>
    <scope>NUCLEOTIDE SEQUENCE [LARGE SCALE GENOMIC DNA]</scope>
</reference>
<comment type="caution">
    <text evidence="1">The sequence shown here is derived from an EMBL/GenBank/DDBJ whole genome shotgun (WGS) entry which is preliminary data.</text>
</comment>
<evidence type="ECO:0000313" key="2">
    <source>
        <dbReference type="Proteomes" id="UP000467700"/>
    </source>
</evidence>
<accession>A0A8S0XXJ8</accession>
<dbReference type="AlphaFoldDB" id="A0A8S0XXJ8"/>
<evidence type="ECO:0000313" key="1">
    <source>
        <dbReference type="EMBL" id="CAA7267811.1"/>
    </source>
</evidence>
<sequence length="298" mass="33691">MPTARRSALHLADGECPPFSFRADFRVPRLICPLGALIPRPRLSYAFSRRSQPRFDSPFRPTVAPSFDLAAIAILIPRLAPTVVPRLLVARAHWLEPHNWEPVLAPQSHSLRCFGCVIFIHYSHDHPTVGTSTVLRQHSSLRRYLPKSCAIKRKTVTGLEYDDGEASEEGLSASGDRRFMLLRNSSDTSFAQRVIVDRLNVEGIRKTIREENGLLGILSKAADQNRRVPRPLLDVYCSIIQKLDRRSSDLKSKLKAIVRFLERSFRWRIVDVYEITGSARDPARGVKENMQAEVNGST</sequence>
<dbReference type="EMBL" id="CACVBS010000063">
    <property type="protein sequence ID" value="CAA7267811.1"/>
    <property type="molecule type" value="Genomic_DNA"/>
</dbReference>
<gene>
    <name evidence="1" type="ORF">AAE3_LOCUS10073</name>
</gene>
<keyword evidence="2" id="KW-1185">Reference proteome</keyword>
<organism evidence="1 2">
    <name type="scientific">Cyclocybe aegerita</name>
    <name type="common">Black poplar mushroom</name>
    <name type="synonym">Agrocybe aegerita</name>
    <dbReference type="NCBI Taxonomy" id="1973307"/>
    <lineage>
        <taxon>Eukaryota</taxon>
        <taxon>Fungi</taxon>
        <taxon>Dikarya</taxon>
        <taxon>Basidiomycota</taxon>
        <taxon>Agaricomycotina</taxon>
        <taxon>Agaricomycetes</taxon>
        <taxon>Agaricomycetidae</taxon>
        <taxon>Agaricales</taxon>
        <taxon>Agaricineae</taxon>
        <taxon>Bolbitiaceae</taxon>
        <taxon>Cyclocybe</taxon>
    </lineage>
</organism>
<proteinExistence type="predicted"/>
<dbReference type="Proteomes" id="UP000467700">
    <property type="component" value="Unassembled WGS sequence"/>
</dbReference>
<protein>
    <submittedName>
        <fullName evidence="1">Uncharacterized protein</fullName>
    </submittedName>
</protein>